<dbReference type="Pfam" id="PF01061">
    <property type="entry name" value="ABC2_membrane"/>
    <property type="match status" value="2"/>
</dbReference>
<dbReference type="CDD" id="cd03232">
    <property type="entry name" value="ABCG_PDR_domain2"/>
    <property type="match status" value="1"/>
</dbReference>
<feature type="transmembrane region" description="Helical" evidence="9">
    <location>
        <begin position="464"/>
        <end position="485"/>
    </location>
</feature>
<feature type="transmembrane region" description="Helical" evidence="9">
    <location>
        <begin position="1325"/>
        <end position="1349"/>
    </location>
</feature>
<feature type="transmembrane region" description="Helical" evidence="9">
    <location>
        <begin position="1117"/>
        <end position="1137"/>
    </location>
</feature>
<keyword evidence="3" id="KW-0813">Transport</keyword>
<dbReference type="PROSITE" id="PS00211">
    <property type="entry name" value="ABC_TRANSPORTER_1"/>
    <property type="match status" value="1"/>
</dbReference>
<feature type="transmembrane region" description="Helical" evidence="9">
    <location>
        <begin position="1197"/>
        <end position="1220"/>
    </location>
</feature>
<dbReference type="InterPro" id="IPR034003">
    <property type="entry name" value="ABCG_PDR_2"/>
</dbReference>
<comment type="subcellular location">
    <subcellularLocation>
        <location evidence="1">Membrane</location>
        <topology evidence="1">Multi-pass membrane protein</topology>
    </subcellularLocation>
</comment>
<dbReference type="GO" id="GO:0016887">
    <property type="term" value="F:ATP hydrolysis activity"/>
    <property type="evidence" value="ECO:0007669"/>
    <property type="project" value="InterPro"/>
</dbReference>
<evidence type="ECO:0000256" key="1">
    <source>
        <dbReference type="ARBA" id="ARBA00004141"/>
    </source>
</evidence>
<dbReference type="GO" id="GO:0140359">
    <property type="term" value="F:ABC-type transporter activity"/>
    <property type="evidence" value="ECO:0007669"/>
    <property type="project" value="InterPro"/>
</dbReference>
<dbReference type="PANTHER" id="PTHR19241">
    <property type="entry name" value="ATP-BINDING CASSETTE TRANSPORTER"/>
    <property type="match status" value="1"/>
</dbReference>
<dbReference type="STRING" id="361077.A0A152A5H8"/>
<dbReference type="InterPro" id="IPR027417">
    <property type="entry name" value="P-loop_NTPase"/>
</dbReference>
<keyword evidence="12" id="KW-1185">Reference proteome</keyword>
<evidence type="ECO:0000256" key="2">
    <source>
        <dbReference type="ARBA" id="ARBA00006012"/>
    </source>
</evidence>
<dbReference type="Pfam" id="PF00005">
    <property type="entry name" value="ABC_tran"/>
    <property type="match status" value="2"/>
</dbReference>
<keyword evidence="4 9" id="KW-0812">Transmembrane</keyword>
<dbReference type="SUPFAM" id="SSF52540">
    <property type="entry name" value="P-loop containing nucleoside triphosphate hydrolases"/>
    <property type="match status" value="2"/>
</dbReference>
<evidence type="ECO:0000256" key="9">
    <source>
        <dbReference type="SAM" id="Phobius"/>
    </source>
</evidence>
<name>A0A152A5H8_TIELA</name>
<protein>
    <submittedName>
        <fullName evidence="11">ABC transporter G family protein</fullName>
    </submittedName>
</protein>
<evidence type="ECO:0000313" key="12">
    <source>
        <dbReference type="Proteomes" id="UP000076078"/>
    </source>
</evidence>
<keyword evidence="8 9" id="KW-0472">Membrane</keyword>
<comment type="similarity">
    <text evidence="2">Belongs to the ABC transporter superfamily. ABCG family. PDR (TC 3.A.1.205) subfamily.</text>
</comment>
<dbReference type="PROSITE" id="PS50893">
    <property type="entry name" value="ABC_TRANSPORTER_2"/>
    <property type="match status" value="2"/>
</dbReference>
<dbReference type="GO" id="GO:0005524">
    <property type="term" value="F:ATP binding"/>
    <property type="evidence" value="ECO:0007669"/>
    <property type="project" value="UniProtKB-KW"/>
</dbReference>
<feature type="transmembrane region" description="Helical" evidence="9">
    <location>
        <begin position="431"/>
        <end position="452"/>
    </location>
</feature>
<dbReference type="CDD" id="cd03233">
    <property type="entry name" value="ABCG_PDR_domain1"/>
    <property type="match status" value="1"/>
</dbReference>
<feature type="transmembrane region" description="Helical" evidence="9">
    <location>
        <begin position="506"/>
        <end position="532"/>
    </location>
</feature>
<dbReference type="GO" id="GO:0030587">
    <property type="term" value="P:sorocarp development"/>
    <property type="evidence" value="ECO:0007669"/>
    <property type="project" value="UniProtKB-ARBA"/>
</dbReference>
<feature type="transmembrane region" description="Helical" evidence="9">
    <location>
        <begin position="1227"/>
        <end position="1248"/>
    </location>
</feature>
<dbReference type="FunCoup" id="A0A152A5H8">
    <property type="interactions" value="3"/>
</dbReference>
<dbReference type="Pfam" id="PF19055">
    <property type="entry name" value="ABC2_membrane_7"/>
    <property type="match status" value="1"/>
</dbReference>
<dbReference type="InterPro" id="IPR013525">
    <property type="entry name" value="ABC2_TM"/>
</dbReference>
<feature type="transmembrane region" description="Helical" evidence="9">
    <location>
        <begin position="1085"/>
        <end position="1105"/>
    </location>
</feature>
<dbReference type="InterPro" id="IPR017871">
    <property type="entry name" value="ABC_transporter-like_CS"/>
</dbReference>
<keyword evidence="5" id="KW-0547">Nucleotide-binding</keyword>
<dbReference type="InterPro" id="IPR034001">
    <property type="entry name" value="ABCG_PDR_1"/>
</dbReference>
<organism evidence="11 12">
    <name type="scientific">Tieghemostelium lacteum</name>
    <name type="common">Slime mold</name>
    <name type="synonym">Dictyostelium lacteum</name>
    <dbReference type="NCBI Taxonomy" id="361077"/>
    <lineage>
        <taxon>Eukaryota</taxon>
        <taxon>Amoebozoa</taxon>
        <taxon>Evosea</taxon>
        <taxon>Eumycetozoa</taxon>
        <taxon>Dictyostelia</taxon>
        <taxon>Dictyosteliales</taxon>
        <taxon>Raperosteliaceae</taxon>
        <taxon>Tieghemostelium</taxon>
    </lineage>
</organism>
<reference evidence="11 12" key="1">
    <citation type="submission" date="2015-12" db="EMBL/GenBank/DDBJ databases">
        <title>Dictyostelia acquired genes for synthesis and detection of signals that induce cell-type specialization by lateral gene transfer from prokaryotes.</title>
        <authorList>
            <person name="Gloeckner G."/>
            <person name="Schaap P."/>
        </authorList>
    </citation>
    <scope>NUCLEOTIDE SEQUENCE [LARGE SCALE GENOMIC DNA]</scope>
    <source>
        <strain evidence="11 12">TK</strain>
    </source>
</reference>
<evidence type="ECO:0000313" key="11">
    <source>
        <dbReference type="EMBL" id="KYR01479.1"/>
    </source>
</evidence>
<dbReference type="EMBL" id="LODT01000006">
    <property type="protein sequence ID" value="KYR01479.1"/>
    <property type="molecule type" value="Genomic_DNA"/>
</dbReference>
<sequence length="1354" mass="154159">MDKENFNDNNNAIELQPTQFSLQHLDDIPIDENGTNTSKPFVIDVKFKDLRDHIIEKTPNEKTGFYVEARNLNFYVTRKIQKKKSQDGKSKYEKVYLLRDMTFYMKPGRMVLLMGAPSSGKSVLLKVLANRLGKGATEGSLLFNRHPVDEATHQKDTIYVAQEDRHIALLTVKETLEFSARCNMGDKTSDEEISDRVDMILEQLGLSHTINTIIGNEFFRGISGGQKRRVTIASEFTKCPNMMLLDEPTTGLDSATSYSLISKLKCITTEAKTSTIISLLQPSPELVQLFDDVLILAEHGRIAYFGPMSDMLPYFESIQIRPYPDQPIAEFIQEVPYDPNRYLIENQINSKENISKSIDPNLEDKLDLYKLFKESKNNENIQRELDGLVPNGVRLMDHSIMGNQQKSSIWYETKLCLERHLKIMKIMKFQYLTRFFQAVFMGFVVGTLFYQMGTSQADARNRFGLLYFSMVLEIWTTVGSIEEFYTLRNIYFDQKDGKFYRTFPYFISLVVTKIPVSLIESLLFSLTCYWLSGLRHTADSYILFILGLAMTNLVSQGIFQTVSVFTENVLISSLVNPAVIVLAMIFSGYMLPKPKIPGWYIWIHYLTPLKYLLEMLCSSEMVHQEFNCAENELIPPKNYPTFNLTYPDGFNGVQICPQSSGNDFLEFFGMPQNSYFRWIDLVIAMAYALVLFSVFFVGLKYIRFETKKPAKQIKPKKNKDKKNEKSRSSKHHLNGCYMTFSDLGYTVESKRKNVSTGKNETVTLKLLQGINGYCTPGMMALMGASGAGKSTLLDVFSRRKNMGIISGDIRVNGEQIENINLTRFTGYVEQMDILPANMTVREAIEFSANCRLPSTVSFQDKQKSIDDILRVLSLTKLANTKIGPNPTIGISLANRKKVSIGIELASDPKLLFLDEPTSSLDSSDALKVMNCVKRIADSGRTIICTIHQPSQEIFEKFDQLLVLDKGQTIYFGETGTNSEKVLEYFTSQGYQYQPGRNPADFILEISEQHHNSGGASHFEPPIDHYKNSSINQEVINRLKNNYSSIVPNGSSIPKYKSQYSSSFSTQFYCLLRRCWLNYTRRPQVVLLRFLRSFIPSLVCGTMFLQLDNDQAGARNKISMTFLSFLFGGMASIGKIPLVVEDRAIYYRERSQGTYPPILYLLASFITDLPMMLMTAFCFWIPFFWLTGLDHGHDGWKFFFTLAVYTLVIICYDCLAMFFALTLPTVPIATLFSSMGLNFLGLFGGFFIGKNSIKKGWIWMYHLVFTKYGLETLGITVLKDQKFSCPDGVGAYDIPVGPNNETLSYCPIQTGEDMIAQFGFNVDRQFINVIILGCYIIGYLILCFLSLTFIKHMKR</sequence>
<evidence type="ECO:0000256" key="5">
    <source>
        <dbReference type="ARBA" id="ARBA00022741"/>
    </source>
</evidence>
<evidence type="ECO:0000256" key="7">
    <source>
        <dbReference type="ARBA" id="ARBA00022989"/>
    </source>
</evidence>
<dbReference type="OMA" id="ACGYFVQ"/>
<comment type="caution">
    <text evidence="11">The sequence shown here is derived from an EMBL/GenBank/DDBJ whole genome shotgun (WGS) entry which is preliminary data.</text>
</comment>
<feature type="domain" description="ABC transporter" evidence="10">
    <location>
        <begin position="749"/>
        <end position="990"/>
    </location>
</feature>
<dbReference type="SMART" id="SM00382">
    <property type="entry name" value="AAA"/>
    <property type="match status" value="2"/>
</dbReference>
<evidence type="ECO:0000259" key="10">
    <source>
        <dbReference type="PROSITE" id="PS50893"/>
    </source>
</evidence>
<feature type="transmembrane region" description="Helical" evidence="9">
    <location>
        <begin position="538"/>
        <end position="559"/>
    </location>
</feature>
<dbReference type="InParanoid" id="A0A152A5H8"/>
<feature type="transmembrane region" description="Helical" evidence="9">
    <location>
        <begin position="675"/>
        <end position="699"/>
    </location>
</feature>
<dbReference type="OrthoDB" id="66620at2759"/>
<gene>
    <name evidence="11" type="ORF">DLAC_01466</name>
</gene>
<dbReference type="Proteomes" id="UP000076078">
    <property type="component" value="Unassembled WGS sequence"/>
</dbReference>
<keyword evidence="7 9" id="KW-1133">Transmembrane helix</keyword>
<evidence type="ECO:0000256" key="8">
    <source>
        <dbReference type="ARBA" id="ARBA00023136"/>
    </source>
</evidence>
<feature type="transmembrane region" description="Helical" evidence="9">
    <location>
        <begin position="571"/>
        <end position="591"/>
    </location>
</feature>
<evidence type="ECO:0000256" key="3">
    <source>
        <dbReference type="ARBA" id="ARBA00022448"/>
    </source>
</evidence>
<evidence type="ECO:0000256" key="6">
    <source>
        <dbReference type="ARBA" id="ARBA00022840"/>
    </source>
</evidence>
<dbReference type="GO" id="GO:0016020">
    <property type="term" value="C:membrane"/>
    <property type="evidence" value="ECO:0007669"/>
    <property type="project" value="UniProtKB-SubCell"/>
</dbReference>
<feature type="transmembrane region" description="Helical" evidence="9">
    <location>
        <begin position="1158"/>
        <end position="1185"/>
    </location>
</feature>
<dbReference type="InterPro" id="IPR003593">
    <property type="entry name" value="AAA+_ATPase"/>
</dbReference>
<dbReference type="InterPro" id="IPR003439">
    <property type="entry name" value="ABC_transporter-like_ATP-bd"/>
</dbReference>
<feature type="domain" description="ABC transporter" evidence="10">
    <location>
        <begin position="67"/>
        <end position="324"/>
    </location>
</feature>
<accession>A0A152A5H8</accession>
<keyword evidence="6" id="KW-0067">ATP-binding</keyword>
<dbReference type="Gene3D" id="3.40.50.300">
    <property type="entry name" value="P-loop containing nucleotide triphosphate hydrolases"/>
    <property type="match status" value="2"/>
</dbReference>
<proteinExistence type="inferred from homology"/>
<evidence type="ECO:0000256" key="4">
    <source>
        <dbReference type="ARBA" id="ARBA00022692"/>
    </source>
</evidence>
<dbReference type="InterPro" id="IPR043926">
    <property type="entry name" value="ABCG_dom"/>
</dbReference>